<gene>
    <name evidence="1" type="ORF">QR46_0190</name>
</gene>
<comment type="caution">
    <text evidence="1">The sequence shown here is derived from an EMBL/GenBank/DDBJ whole genome shotgun (WGS) entry which is preliminary data.</text>
</comment>
<proteinExistence type="predicted"/>
<dbReference type="Proteomes" id="UP000070089">
    <property type="component" value="Unassembled WGS sequence"/>
</dbReference>
<evidence type="ECO:0000313" key="2">
    <source>
        <dbReference type="Proteomes" id="UP000070089"/>
    </source>
</evidence>
<accession>A0A132P0A5</accession>
<dbReference type="EMBL" id="JXTI01000003">
    <property type="protein sequence ID" value="KWX15734.1"/>
    <property type="molecule type" value="Genomic_DNA"/>
</dbReference>
<dbReference type="OrthoDB" id="10250533at2759"/>
<name>A0A132P0A5_GIAIN</name>
<evidence type="ECO:0000313" key="1">
    <source>
        <dbReference type="EMBL" id="KWX15734.1"/>
    </source>
</evidence>
<sequence length="313" mass="34920">MLNDGLGLPRASTNHRLYATTASTNLTLSSLTLFVSAFCGSIVPTIFENKNLNLSLKKVLSMSVSNYLLYEAYGNADATLDNVEVHWINKPSVLLLNQPYTFFIDVYVPSTEGLPVSNFCPKLLLPNLLRLSMTHHNANVDALQYSEDLVLKETSRLGRFAFSFAPTTVGRFNINLAYQQTAVWSCQVHILDSWSSSDKAEIDGPLLHARVPGGFFGQRTLDNRAFFIVFVSEPCYVGVADISNKTKTWSTQVNPGFTKAEIVDKQLNLLTHSHLGSASSETADVKTIRIELKQFFPYIKLRQGQEARFINLE</sequence>
<dbReference type="AlphaFoldDB" id="A0A132P0A5"/>
<reference evidence="1 2" key="1">
    <citation type="journal article" date="2015" name="Mol. Biochem. Parasitol.">
        <title>Identification of polymorphic genes for use in assemblage B genotyping assays through comparative genomics of multiple assemblage B Giardia duodenalis isolates.</title>
        <authorList>
            <person name="Wielinga C."/>
            <person name="Thompson R.C."/>
            <person name="Monis P."/>
            <person name="Ryan U."/>
        </authorList>
    </citation>
    <scope>NUCLEOTIDE SEQUENCE [LARGE SCALE GENOMIC DNA]</scope>
    <source>
        <strain evidence="1 2">BAH15c1</strain>
    </source>
</reference>
<organism evidence="1 2">
    <name type="scientific">Giardia duodenalis assemblage B</name>
    <dbReference type="NCBI Taxonomy" id="1394984"/>
    <lineage>
        <taxon>Eukaryota</taxon>
        <taxon>Metamonada</taxon>
        <taxon>Diplomonadida</taxon>
        <taxon>Hexamitidae</taxon>
        <taxon>Giardiinae</taxon>
        <taxon>Giardia</taxon>
    </lineage>
</organism>
<protein>
    <submittedName>
        <fullName evidence="1">Uncharacterized protein</fullName>
    </submittedName>
</protein>
<dbReference type="VEuPathDB" id="GiardiaDB:QR46_0190"/>